<dbReference type="PANTHER" id="PTHR46796">
    <property type="entry name" value="HTH-TYPE TRANSCRIPTIONAL ACTIVATOR RHAS-RELATED"/>
    <property type="match status" value="1"/>
</dbReference>
<dbReference type="SMART" id="SM00342">
    <property type="entry name" value="HTH_ARAC"/>
    <property type="match status" value="1"/>
</dbReference>
<keyword evidence="7" id="KW-1185">Reference proteome</keyword>
<protein>
    <recommendedName>
        <fullName evidence="5">HTH araC/xylS-type domain-containing protein</fullName>
    </recommendedName>
</protein>
<dbReference type="SUPFAM" id="SSF46689">
    <property type="entry name" value="Homeodomain-like"/>
    <property type="match status" value="1"/>
</dbReference>
<keyword evidence="2" id="KW-0238">DNA-binding</keyword>
<dbReference type="PROSITE" id="PS01124">
    <property type="entry name" value="HTH_ARAC_FAMILY_2"/>
    <property type="match status" value="1"/>
</dbReference>
<accession>A0ABN8GXH9</accession>
<organism evidence="6 7">
    <name type="scientific">Paenibacillus allorhizoplanae</name>
    <dbReference type="NCBI Taxonomy" id="2905648"/>
    <lineage>
        <taxon>Bacteria</taxon>
        <taxon>Bacillati</taxon>
        <taxon>Bacillota</taxon>
        <taxon>Bacilli</taxon>
        <taxon>Bacillales</taxon>
        <taxon>Paenibacillaceae</taxon>
        <taxon>Paenibacillus</taxon>
    </lineage>
</organism>
<dbReference type="RefSeq" id="WP_236290932.1">
    <property type="nucleotide sequence ID" value="NZ_CAKMMW010000017.1"/>
</dbReference>
<feature type="region of interest" description="Disordered" evidence="4">
    <location>
        <begin position="1"/>
        <end position="22"/>
    </location>
</feature>
<comment type="caution">
    <text evidence="6">The sequence shown here is derived from an EMBL/GenBank/DDBJ whole genome shotgun (WGS) entry which is preliminary data.</text>
</comment>
<dbReference type="Pfam" id="PF12833">
    <property type="entry name" value="HTH_18"/>
    <property type="match status" value="1"/>
</dbReference>
<evidence type="ECO:0000256" key="1">
    <source>
        <dbReference type="ARBA" id="ARBA00023015"/>
    </source>
</evidence>
<reference evidence="6" key="1">
    <citation type="submission" date="2022-01" db="EMBL/GenBank/DDBJ databases">
        <authorList>
            <person name="Criscuolo A."/>
        </authorList>
    </citation>
    <scope>NUCLEOTIDE SEQUENCE</scope>
    <source>
        <strain evidence="6">CIP111891</strain>
    </source>
</reference>
<dbReference type="InterPro" id="IPR050204">
    <property type="entry name" value="AraC_XylS_family_regulators"/>
</dbReference>
<keyword evidence="1" id="KW-0805">Transcription regulation</keyword>
<gene>
    <name evidence="6" type="ORF">PAECIP111891_04787</name>
</gene>
<dbReference type="Gene3D" id="1.10.10.60">
    <property type="entry name" value="Homeodomain-like"/>
    <property type="match status" value="1"/>
</dbReference>
<evidence type="ECO:0000313" key="7">
    <source>
        <dbReference type="Proteomes" id="UP000838821"/>
    </source>
</evidence>
<evidence type="ECO:0000256" key="2">
    <source>
        <dbReference type="ARBA" id="ARBA00023125"/>
    </source>
</evidence>
<keyword evidence="3" id="KW-0804">Transcription</keyword>
<dbReference type="InterPro" id="IPR046532">
    <property type="entry name" value="DUF6597"/>
</dbReference>
<dbReference type="PANTHER" id="PTHR46796:SF13">
    <property type="entry name" value="HTH-TYPE TRANSCRIPTIONAL ACTIVATOR RHAS"/>
    <property type="match status" value="1"/>
</dbReference>
<dbReference type="EMBL" id="CAKMMW010000017">
    <property type="protein sequence ID" value="CAH1218760.1"/>
    <property type="molecule type" value="Genomic_DNA"/>
</dbReference>
<dbReference type="Pfam" id="PF20240">
    <property type="entry name" value="DUF6597"/>
    <property type="match status" value="1"/>
</dbReference>
<dbReference type="InterPro" id="IPR009057">
    <property type="entry name" value="Homeodomain-like_sf"/>
</dbReference>
<evidence type="ECO:0000256" key="4">
    <source>
        <dbReference type="SAM" id="MobiDB-lite"/>
    </source>
</evidence>
<evidence type="ECO:0000259" key="5">
    <source>
        <dbReference type="PROSITE" id="PS01124"/>
    </source>
</evidence>
<dbReference type="Proteomes" id="UP000838821">
    <property type="component" value="Unassembled WGS sequence"/>
</dbReference>
<name>A0ABN8GXH9_9BACL</name>
<evidence type="ECO:0000256" key="3">
    <source>
        <dbReference type="ARBA" id="ARBA00023163"/>
    </source>
</evidence>
<feature type="domain" description="HTH araC/xylS-type" evidence="5">
    <location>
        <begin position="185"/>
        <end position="283"/>
    </location>
</feature>
<proteinExistence type="predicted"/>
<sequence>MPTNPNPNPSTSLGTKATPASSPPLPSLGIINFQQGGHKFQLCRYAPAEDVAFFVRHYWVVRWDLVGKEPYTQHVIPNPCVNLVVEPDRTAIFGPGKEKYGHHLEGQGSVFGVKFKPGGFYPFVKENVSSMLDNPLSIRDVFDTDPRSLEAQVFNHSDDRRNIRLVESMIRSKLPAQDEQVLVVNQIVDYIYGQPDITKVDAICEHFQMNIRTLQRLFDQYVGVSPKWVIKIARIQNAAETTDGNDTHNWAKLSMDLGYHDQSHFIKDFKSILGQTPEEYVLGKRVK</sequence>
<evidence type="ECO:0000313" key="6">
    <source>
        <dbReference type="EMBL" id="CAH1218760.1"/>
    </source>
</evidence>
<dbReference type="InterPro" id="IPR018060">
    <property type="entry name" value="HTH_AraC"/>
</dbReference>